<evidence type="ECO:0000256" key="4">
    <source>
        <dbReference type="ARBA" id="ARBA00022813"/>
    </source>
</evidence>
<evidence type="ECO:0000256" key="1">
    <source>
        <dbReference type="ARBA" id="ARBA00006774"/>
    </source>
</evidence>
<dbReference type="PATRIC" id="fig|442.8.peg.1531"/>
<feature type="non-terminal residue" evidence="6">
    <location>
        <position position="1"/>
    </location>
</feature>
<protein>
    <submittedName>
        <fullName evidence="6">N-acetylglutamate synthase</fullName>
    </submittedName>
</protein>
<keyword evidence="3" id="KW-0808">Transferase</keyword>
<evidence type="ECO:0000313" key="7">
    <source>
        <dbReference type="Proteomes" id="UP000075655"/>
    </source>
</evidence>
<dbReference type="Gene3D" id="3.10.20.340">
    <property type="entry name" value="ArgJ beta chain, C-terminal domain"/>
    <property type="match status" value="1"/>
</dbReference>
<dbReference type="EMBL" id="LHZG01000167">
    <property type="protein sequence ID" value="KXV18497.1"/>
    <property type="molecule type" value="Genomic_DNA"/>
</dbReference>
<name>A0A149RVN9_GLUOY</name>
<gene>
    <name evidence="6" type="ORF">AD934_07805</name>
</gene>
<evidence type="ECO:0000256" key="3">
    <source>
        <dbReference type="ARBA" id="ARBA00022679"/>
    </source>
</evidence>
<dbReference type="Pfam" id="PF01960">
    <property type="entry name" value="ArgJ"/>
    <property type="match status" value="1"/>
</dbReference>
<dbReference type="GO" id="GO:0006526">
    <property type="term" value="P:L-arginine biosynthetic process"/>
    <property type="evidence" value="ECO:0007669"/>
    <property type="project" value="InterPro"/>
</dbReference>
<proteinExistence type="inferred from homology"/>
<evidence type="ECO:0000256" key="2">
    <source>
        <dbReference type="ARBA" id="ARBA00011475"/>
    </source>
</evidence>
<evidence type="ECO:0000256" key="5">
    <source>
        <dbReference type="ARBA" id="ARBA00023315"/>
    </source>
</evidence>
<dbReference type="RefSeq" id="WP_196756916.1">
    <property type="nucleotide sequence ID" value="NZ_LHZG01000167.1"/>
</dbReference>
<dbReference type="GO" id="GO:0006592">
    <property type="term" value="P:ornithine biosynthetic process"/>
    <property type="evidence" value="ECO:0007669"/>
    <property type="project" value="TreeGrafter"/>
</dbReference>
<dbReference type="Proteomes" id="UP000075655">
    <property type="component" value="Unassembled WGS sequence"/>
</dbReference>
<dbReference type="SUPFAM" id="SSF56266">
    <property type="entry name" value="DmpA/ArgJ-like"/>
    <property type="match status" value="1"/>
</dbReference>
<dbReference type="InterPro" id="IPR016117">
    <property type="entry name" value="ArgJ-like_dom_sf"/>
</dbReference>
<sequence>GRRVGKSGEPADRDRLSVAIGGTWIAKDGGVVENYDEAPVVAHMKGQEIEIAVDLGLSDGQARVWTCDLTHGYIDINGSYRS</sequence>
<keyword evidence="4" id="KW-0068">Autocatalytic cleavage</keyword>
<comment type="subunit">
    <text evidence="2">Heterotetramer of two alpha and two beta chains.</text>
</comment>
<keyword evidence="5" id="KW-0012">Acyltransferase</keyword>
<organism evidence="6 7">
    <name type="scientific">Gluconobacter oxydans</name>
    <name type="common">Gluconobacter suboxydans</name>
    <dbReference type="NCBI Taxonomy" id="442"/>
    <lineage>
        <taxon>Bacteria</taxon>
        <taxon>Pseudomonadati</taxon>
        <taxon>Pseudomonadota</taxon>
        <taxon>Alphaproteobacteria</taxon>
        <taxon>Acetobacterales</taxon>
        <taxon>Acetobacteraceae</taxon>
        <taxon>Gluconobacter</taxon>
    </lineage>
</organism>
<dbReference type="InterPro" id="IPR042195">
    <property type="entry name" value="ArgJ_beta_C"/>
</dbReference>
<dbReference type="AlphaFoldDB" id="A0A149RVN9"/>
<dbReference type="PANTHER" id="PTHR23100">
    <property type="entry name" value="ARGININE BIOSYNTHESIS BIFUNCTIONAL PROTEIN ARGJ"/>
    <property type="match status" value="1"/>
</dbReference>
<dbReference type="GO" id="GO:0004358">
    <property type="term" value="F:L-glutamate N-acetyltransferase activity, acting on acetyl-L-ornithine as donor"/>
    <property type="evidence" value="ECO:0007669"/>
    <property type="project" value="InterPro"/>
</dbReference>
<comment type="similarity">
    <text evidence="1">Belongs to the ArgJ family.</text>
</comment>
<accession>A0A149RVN9</accession>
<dbReference type="GO" id="GO:0004042">
    <property type="term" value="F:L-glutamate N-acetyltransferase activity"/>
    <property type="evidence" value="ECO:0007669"/>
    <property type="project" value="TreeGrafter"/>
</dbReference>
<comment type="caution">
    <text evidence="6">The sequence shown here is derived from an EMBL/GenBank/DDBJ whole genome shotgun (WGS) entry which is preliminary data.</text>
</comment>
<dbReference type="InterPro" id="IPR002813">
    <property type="entry name" value="Arg_biosynth_ArgJ"/>
</dbReference>
<dbReference type="PANTHER" id="PTHR23100:SF0">
    <property type="entry name" value="ARGININE BIOSYNTHESIS BIFUNCTIONAL PROTEIN ARGJ, MITOCHONDRIAL"/>
    <property type="match status" value="1"/>
</dbReference>
<reference evidence="6 7" key="1">
    <citation type="submission" date="2015-06" db="EMBL/GenBank/DDBJ databases">
        <title>Improved classification and identification of acetic acid bacteria using matrix-assisted laser desorption/ionization time-of-flight mass spectrometry; Gluconobacter nephelii and Gluconobacter uchimurae are later heterotypic synonyms of Gluconobacter japonicus and Gluconobacter oxydans, respectively.</title>
        <authorList>
            <person name="Li L."/>
            <person name="Cleenwerck I."/>
            <person name="De Vuyst L."/>
            <person name="Vandamme P."/>
        </authorList>
    </citation>
    <scope>NUCLEOTIDE SEQUENCE [LARGE SCALE GENOMIC DNA]</scope>
    <source>
        <strain evidence="6 7">LMG 1676</strain>
    </source>
</reference>
<evidence type="ECO:0000313" key="6">
    <source>
        <dbReference type="EMBL" id="KXV18497.1"/>
    </source>
</evidence>